<dbReference type="AlphaFoldDB" id="A0AAU2V6C0"/>
<name>A0AAU2V6C0_9ACTN</name>
<proteinExistence type="predicted"/>
<evidence type="ECO:0000313" key="1">
    <source>
        <dbReference type="EMBL" id="WTW63010.1"/>
    </source>
</evidence>
<protein>
    <recommendedName>
        <fullName evidence="2">Transposase</fullName>
    </recommendedName>
</protein>
<sequence>MSKITAAPGTTPRRSVPGAVVFVKANGHRASWCPCPGDVRQPYTVAVHAQAVGHERPMTATPLGVWENYARHIARHRVRIERLEAVERNAPPAWRSQRKYLALKRVVEREERALLREVAEVSRAVSDDTGMACRTQAEELSYRTGMPVAACAALRRQPAPTGQRNNPAGSISSAALRQSIARARAAEAHRCAWVHACARPPEFVPPQRRALVRSVQTAAPPSPGLGAVRAA</sequence>
<evidence type="ECO:0008006" key="2">
    <source>
        <dbReference type="Google" id="ProtNLM"/>
    </source>
</evidence>
<organism evidence="1">
    <name type="scientific">Streptomyces sp. NBC_00003</name>
    <dbReference type="NCBI Taxonomy" id="2903608"/>
    <lineage>
        <taxon>Bacteria</taxon>
        <taxon>Bacillati</taxon>
        <taxon>Actinomycetota</taxon>
        <taxon>Actinomycetes</taxon>
        <taxon>Kitasatosporales</taxon>
        <taxon>Streptomycetaceae</taxon>
        <taxon>Streptomyces</taxon>
    </lineage>
</organism>
<reference evidence="1" key="1">
    <citation type="submission" date="2022-10" db="EMBL/GenBank/DDBJ databases">
        <title>The complete genomes of actinobacterial strains from the NBC collection.</title>
        <authorList>
            <person name="Joergensen T.S."/>
            <person name="Alvarez Arevalo M."/>
            <person name="Sterndorff E.B."/>
            <person name="Faurdal D."/>
            <person name="Vuksanovic O."/>
            <person name="Mourched A.-S."/>
            <person name="Charusanti P."/>
            <person name="Shaw S."/>
            <person name="Blin K."/>
            <person name="Weber T."/>
        </authorList>
    </citation>
    <scope>NUCLEOTIDE SEQUENCE</scope>
    <source>
        <strain evidence="1">NBC_00003</strain>
    </source>
</reference>
<accession>A0AAU2V6C0</accession>
<gene>
    <name evidence="1" type="ORF">OG549_21430</name>
</gene>
<dbReference type="EMBL" id="CP108318">
    <property type="protein sequence ID" value="WTW63010.1"/>
    <property type="molecule type" value="Genomic_DNA"/>
</dbReference>